<reference evidence="5 6" key="1">
    <citation type="submission" date="2024-07" db="EMBL/GenBank/DDBJ databases">
        <title>Characterization of a bacterium isolated from hydrolysated instant sea cucumber by whole-genome sequencing and metabolomics.</title>
        <authorList>
            <person name="Luo X."/>
            <person name="Zhang Z."/>
            <person name="Zheng Z."/>
            <person name="Zhang W."/>
            <person name="Ming T."/>
            <person name="Jiao L."/>
            <person name="Su X."/>
            <person name="Kong F."/>
            <person name="Xu J."/>
        </authorList>
    </citation>
    <scope>NUCLEOTIDE SEQUENCE [LARGE SCALE GENOMIC DNA]</scope>
    <source>
        <strain evidence="5 6">XL-2024</strain>
    </source>
</reference>
<keyword evidence="3" id="KW-1133">Transmembrane helix</keyword>
<keyword evidence="6" id="KW-1185">Reference proteome</keyword>
<evidence type="ECO:0000313" key="6">
    <source>
        <dbReference type="Proteomes" id="UP001558534"/>
    </source>
</evidence>
<protein>
    <recommendedName>
        <fullName evidence="2">Anti-sigma-W factor RsiW</fullName>
    </recommendedName>
</protein>
<evidence type="ECO:0000259" key="4">
    <source>
        <dbReference type="Pfam" id="PF13490"/>
    </source>
</evidence>
<comment type="similarity">
    <text evidence="1">Belongs to the zinc-associated anti-sigma factor (ZAS) superfamily. Anti-sigma-W factor family.</text>
</comment>
<dbReference type="Pfam" id="PF13490">
    <property type="entry name" value="zf-HC2"/>
    <property type="match status" value="1"/>
</dbReference>
<evidence type="ECO:0000256" key="2">
    <source>
        <dbReference type="ARBA" id="ARBA00024438"/>
    </source>
</evidence>
<dbReference type="Gene3D" id="1.10.10.1320">
    <property type="entry name" value="Anti-sigma factor, zinc-finger domain"/>
    <property type="match status" value="1"/>
</dbReference>
<evidence type="ECO:0000256" key="1">
    <source>
        <dbReference type="ARBA" id="ARBA00024353"/>
    </source>
</evidence>
<organism evidence="5 6">
    <name type="scientific">Lysinibacillus xylanilyticus</name>
    <dbReference type="NCBI Taxonomy" id="582475"/>
    <lineage>
        <taxon>Bacteria</taxon>
        <taxon>Bacillati</taxon>
        <taxon>Bacillota</taxon>
        <taxon>Bacilli</taxon>
        <taxon>Bacillales</taxon>
        <taxon>Bacillaceae</taxon>
        <taxon>Lysinibacillus</taxon>
    </lineage>
</organism>
<dbReference type="InterPro" id="IPR041916">
    <property type="entry name" value="Anti_sigma_zinc_sf"/>
</dbReference>
<dbReference type="InterPro" id="IPR027383">
    <property type="entry name" value="Znf_put"/>
</dbReference>
<gene>
    <name evidence="5" type="ORF">AB1300_03110</name>
</gene>
<proteinExistence type="inferred from homology"/>
<keyword evidence="3" id="KW-0472">Membrane</keyword>
<dbReference type="RefSeq" id="WP_368635125.1">
    <property type="nucleotide sequence ID" value="NZ_JBFRHK010000001.1"/>
</dbReference>
<evidence type="ECO:0000256" key="3">
    <source>
        <dbReference type="SAM" id="Phobius"/>
    </source>
</evidence>
<dbReference type="EMBL" id="JBFRHK010000001">
    <property type="protein sequence ID" value="MEX3744117.1"/>
    <property type="molecule type" value="Genomic_DNA"/>
</dbReference>
<evidence type="ECO:0000313" key="5">
    <source>
        <dbReference type="EMBL" id="MEX3744117.1"/>
    </source>
</evidence>
<feature type="transmembrane region" description="Helical" evidence="3">
    <location>
        <begin position="75"/>
        <end position="93"/>
    </location>
</feature>
<dbReference type="Proteomes" id="UP001558534">
    <property type="component" value="Unassembled WGS sequence"/>
</dbReference>
<keyword evidence="3" id="KW-0812">Transmembrane</keyword>
<name>A0ABV3VT98_9BACI</name>
<accession>A0ABV3VT98</accession>
<sequence length="212" mass="24475">MNCNIIKDLLPSYVDGICSEDTVKAIEEHIQHCEECKQTLKRMQQQTDDVQAIPEEVKKAITPFKKINKKRRIQVIGAIVMTFIITIIGAWVIQDVGAVNQIFFPMRIAVVVVDSADGMEEWERIIFSDKEQRRNDKDYLIYNSVFWNKEITNHANNESDILLRIKDENGNVIVNELLVSPGTSVQLDNLKNNEKYYFEIKTTQGRFHITAT</sequence>
<feature type="domain" description="Putative zinc-finger" evidence="4">
    <location>
        <begin position="3"/>
        <end position="36"/>
    </location>
</feature>
<comment type="caution">
    <text evidence="5">The sequence shown here is derived from an EMBL/GenBank/DDBJ whole genome shotgun (WGS) entry which is preliminary data.</text>
</comment>